<organism evidence="2 3">
    <name type="scientific">Stichopus japonicus</name>
    <name type="common">Sea cucumber</name>
    <dbReference type="NCBI Taxonomy" id="307972"/>
    <lineage>
        <taxon>Eukaryota</taxon>
        <taxon>Metazoa</taxon>
        <taxon>Echinodermata</taxon>
        <taxon>Eleutherozoa</taxon>
        <taxon>Echinozoa</taxon>
        <taxon>Holothuroidea</taxon>
        <taxon>Aspidochirotacea</taxon>
        <taxon>Aspidochirotida</taxon>
        <taxon>Stichopodidae</taxon>
        <taxon>Apostichopus</taxon>
    </lineage>
</organism>
<feature type="compositionally biased region" description="Basic residues" evidence="1">
    <location>
        <begin position="44"/>
        <end position="54"/>
    </location>
</feature>
<dbReference type="AlphaFoldDB" id="A0A2G8LC93"/>
<proteinExistence type="predicted"/>
<evidence type="ECO:0000313" key="3">
    <source>
        <dbReference type="Proteomes" id="UP000230750"/>
    </source>
</evidence>
<dbReference type="EMBL" id="MRZV01000130">
    <property type="protein sequence ID" value="PIK57847.1"/>
    <property type="molecule type" value="Genomic_DNA"/>
</dbReference>
<evidence type="ECO:0000313" key="2">
    <source>
        <dbReference type="EMBL" id="PIK57847.1"/>
    </source>
</evidence>
<gene>
    <name evidence="2" type="ORF">BSL78_05230</name>
</gene>
<dbReference type="Proteomes" id="UP000230750">
    <property type="component" value="Unassembled WGS sequence"/>
</dbReference>
<feature type="region of interest" description="Disordered" evidence="1">
    <location>
        <begin position="298"/>
        <end position="366"/>
    </location>
</feature>
<feature type="compositionally biased region" description="Acidic residues" evidence="1">
    <location>
        <begin position="262"/>
        <end position="275"/>
    </location>
</feature>
<feature type="compositionally biased region" description="Basic residues" evidence="1">
    <location>
        <begin position="326"/>
        <end position="346"/>
    </location>
</feature>
<protein>
    <submittedName>
        <fullName evidence="2">Uncharacterized protein</fullName>
    </submittedName>
</protein>
<feature type="compositionally biased region" description="Acidic residues" evidence="1">
    <location>
        <begin position="16"/>
        <end position="28"/>
    </location>
</feature>
<name>A0A2G8LC93_STIJA</name>
<accession>A0A2G8LC93</accession>
<keyword evidence="3" id="KW-1185">Reference proteome</keyword>
<feature type="compositionally biased region" description="Polar residues" evidence="1">
    <location>
        <begin position="1"/>
        <end position="11"/>
    </location>
</feature>
<evidence type="ECO:0000256" key="1">
    <source>
        <dbReference type="SAM" id="MobiDB-lite"/>
    </source>
</evidence>
<feature type="region of interest" description="Disordered" evidence="1">
    <location>
        <begin position="1"/>
        <end position="62"/>
    </location>
</feature>
<comment type="caution">
    <text evidence="2">The sequence shown here is derived from an EMBL/GenBank/DDBJ whole genome shotgun (WGS) entry which is preliminary data.</text>
</comment>
<feature type="region of interest" description="Disordered" evidence="1">
    <location>
        <begin position="88"/>
        <end position="278"/>
    </location>
</feature>
<feature type="compositionally biased region" description="Polar residues" evidence="1">
    <location>
        <begin position="129"/>
        <end position="139"/>
    </location>
</feature>
<sequence>MHSDMDQNGSFFMTEGVDEDEEENDFLDQSESSSSKTPKLENGRRRKHLQRPRKSLQEFERMEKILHSQNGFADDDEFDPDVSYKSEICRTRSVDSQGRTESSSGGSAGRRGKSNRSGNESDNLRDNSFRSSMEEQSGSEYEYRGHNGIVSGDDSREEEDAEEVRGISLSDGAPPDEDQDPSSEIIMMKYMEETPRAGSSGMHENSCLSDRSVGSNTNSNNNIKNSPGRRDRYEDITDGSIKSENMVSLSQEQPPSHLERAFDDDDDDATDEQSEFGETVVPAGLEEAIQEAALNVQEFGSDAGDRRHSESSVSLGRFKPVAVNGRKFKKPPSRRSSRAQQRKGRVSLHPERERSNQLSFPTEILP</sequence>
<reference evidence="2 3" key="1">
    <citation type="journal article" date="2017" name="PLoS Biol.">
        <title>The sea cucumber genome provides insights into morphological evolution and visceral regeneration.</title>
        <authorList>
            <person name="Zhang X."/>
            <person name="Sun L."/>
            <person name="Yuan J."/>
            <person name="Sun Y."/>
            <person name="Gao Y."/>
            <person name="Zhang L."/>
            <person name="Li S."/>
            <person name="Dai H."/>
            <person name="Hamel J.F."/>
            <person name="Liu C."/>
            <person name="Yu Y."/>
            <person name="Liu S."/>
            <person name="Lin W."/>
            <person name="Guo K."/>
            <person name="Jin S."/>
            <person name="Xu P."/>
            <person name="Storey K.B."/>
            <person name="Huan P."/>
            <person name="Zhang T."/>
            <person name="Zhou Y."/>
            <person name="Zhang J."/>
            <person name="Lin C."/>
            <person name="Li X."/>
            <person name="Xing L."/>
            <person name="Huo D."/>
            <person name="Sun M."/>
            <person name="Wang L."/>
            <person name="Mercier A."/>
            <person name="Li F."/>
            <person name="Yang H."/>
            <person name="Xiang J."/>
        </authorList>
    </citation>
    <scope>NUCLEOTIDE SEQUENCE [LARGE SCALE GENOMIC DNA]</scope>
    <source>
        <strain evidence="2">Shaxun</strain>
        <tissue evidence="2">Muscle</tissue>
    </source>
</reference>
<feature type="compositionally biased region" description="Polar residues" evidence="1">
    <location>
        <begin position="240"/>
        <end position="254"/>
    </location>
</feature>
<feature type="compositionally biased region" description="Low complexity" evidence="1">
    <location>
        <begin position="212"/>
        <end position="226"/>
    </location>
</feature>